<accession>A0AAP5IF84</accession>
<evidence type="ECO:0000313" key="1">
    <source>
        <dbReference type="EMBL" id="MDR9899319.1"/>
    </source>
</evidence>
<name>A0AAP5IF84_9CYAN</name>
<dbReference type="AlphaFoldDB" id="A0AAP5IF84"/>
<proteinExistence type="predicted"/>
<dbReference type="EMBL" id="JAALHA020000023">
    <property type="protein sequence ID" value="MDR9899319.1"/>
    <property type="molecule type" value="Genomic_DNA"/>
</dbReference>
<reference evidence="2" key="1">
    <citation type="journal article" date="2021" name="Science">
        <title>Hunting the eagle killer: A cyanobacterial neurotoxin causes vacuolar myelinopathy.</title>
        <authorList>
            <person name="Breinlinger S."/>
            <person name="Phillips T.J."/>
            <person name="Haram B.N."/>
            <person name="Mares J."/>
            <person name="Martinez Yerena J.A."/>
            <person name="Hrouzek P."/>
            <person name="Sobotka R."/>
            <person name="Henderson W.M."/>
            <person name="Schmieder P."/>
            <person name="Williams S.M."/>
            <person name="Lauderdale J.D."/>
            <person name="Wilde H.D."/>
            <person name="Gerrin W."/>
            <person name="Kust A."/>
            <person name="Washington J.W."/>
            <person name="Wagner C."/>
            <person name="Geier B."/>
            <person name="Liebeke M."/>
            <person name="Enke H."/>
            <person name="Niedermeyer T.H.J."/>
            <person name="Wilde S.B."/>
        </authorList>
    </citation>
    <scope>NUCLEOTIDE SEQUENCE [LARGE SCALE GENOMIC DNA]</scope>
    <source>
        <strain evidence="2">Thurmond2011</strain>
    </source>
</reference>
<dbReference type="RefSeq" id="WP_208342533.1">
    <property type="nucleotide sequence ID" value="NZ_JAALHA020000023.1"/>
</dbReference>
<evidence type="ECO:0000313" key="2">
    <source>
        <dbReference type="Proteomes" id="UP000667802"/>
    </source>
</evidence>
<keyword evidence="2" id="KW-1185">Reference proteome</keyword>
<comment type="caution">
    <text evidence="1">The sequence shown here is derived from an EMBL/GenBank/DDBJ whole genome shotgun (WGS) entry which is preliminary data.</text>
</comment>
<protein>
    <submittedName>
        <fullName evidence="1">Uncharacterized protein</fullName>
    </submittedName>
</protein>
<gene>
    <name evidence="1" type="ORF">G7B40_032865</name>
</gene>
<dbReference type="Proteomes" id="UP000667802">
    <property type="component" value="Unassembled WGS sequence"/>
</dbReference>
<sequence length="67" mass="7657">MNVTTTRAAKIASIIDNTESYWLSAERLLSVFLAQRFLRGILVLEYSLILVKLHKHGRGLFQDILIV</sequence>
<organism evidence="1 2">
    <name type="scientific">Aetokthonos hydrillicola Thurmond2011</name>
    <dbReference type="NCBI Taxonomy" id="2712845"/>
    <lineage>
        <taxon>Bacteria</taxon>
        <taxon>Bacillati</taxon>
        <taxon>Cyanobacteriota</taxon>
        <taxon>Cyanophyceae</taxon>
        <taxon>Nostocales</taxon>
        <taxon>Hapalosiphonaceae</taxon>
        <taxon>Aetokthonos</taxon>
    </lineage>
</organism>